<organism evidence="1 2">
    <name type="scientific">Luteimonas yindakuii</name>
    <dbReference type="NCBI Taxonomy" id="2565782"/>
    <lineage>
        <taxon>Bacteria</taxon>
        <taxon>Pseudomonadati</taxon>
        <taxon>Pseudomonadota</taxon>
        <taxon>Gammaproteobacteria</taxon>
        <taxon>Lysobacterales</taxon>
        <taxon>Lysobacteraceae</taxon>
        <taxon>Luteimonas</taxon>
    </lineage>
</organism>
<dbReference type="PROSITE" id="PS51186">
    <property type="entry name" value="GNAT"/>
    <property type="match status" value="1"/>
</dbReference>
<dbReference type="PANTHER" id="PTHR43792">
    <property type="entry name" value="GNAT FAMILY, PUTATIVE (AFU_ORTHOLOGUE AFUA_3G00765)-RELATED-RELATED"/>
    <property type="match status" value="1"/>
</dbReference>
<reference evidence="1 2" key="1">
    <citation type="submission" date="2019-01" db="EMBL/GenBank/DDBJ databases">
        <authorList>
            <person name="Zhang S."/>
        </authorList>
    </citation>
    <scope>NUCLEOTIDE SEQUENCE [LARGE SCALE GENOMIC DNA]</scope>
    <source>
        <strain evidence="1 2">1626</strain>
    </source>
</reference>
<name>A0A4Z1R655_9GAMM</name>
<dbReference type="InterPro" id="IPR016181">
    <property type="entry name" value="Acyl_CoA_acyltransferase"/>
</dbReference>
<dbReference type="EMBL" id="SPUH01000001">
    <property type="protein sequence ID" value="TKS54396.1"/>
    <property type="molecule type" value="Genomic_DNA"/>
</dbReference>
<evidence type="ECO:0000313" key="2">
    <source>
        <dbReference type="Proteomes" id="UP000298681"/>
    </source>
</evidence>
<dbReference type="InterPro" id="IPR051531">
    <property type="entry name" value="N-acetyltransferase"/>
</dbReference>
<dbReference type="GO" id="GO:0016747">
    <property type="term" value="F:acyltransferase activity, transferring groups other than amino-acyl groups"/>
    <property type="evidence" value="ECO:0007669"/>
    <property type="project" value="InterPro"/>
</dbReference>
<dbReference type="Proteomes" id="UP000298681">
    <property type="component" value="Unassembled WGS sequence"/>
</dbReference>
<protein>
    <submittedName>
        <fullName evidence="1">GNAT family N-acetyltransferase</fullName>
    </submittedName>
</protein>
<dbReference type="InterPro" id="IPR000182">
    <property type="entry name" value="GNAT_dom"/>
</dbReference>
<comment type="caution">
    <text evidence="1">The sequence shown here is derived from an EMBL/GenBank/DDBJ whole genome shotgun (WGS) entry which is preliminary data.</text>
</comment>
<dbReference type="SUPFAM" id="SSF55729">
    <property type="entry name" value="Acyl-CoA N-acyltransferases (Nat)"/>
    <property type="match status" value="1"/>
</dbReference>
<proteinExistence type="predicted"/>
<gene>
    <name evidence="1" type="ORF">E4582_06170</name>
</gene>
<keyword evidence="2" id="KW-1185">Reference proteome</keyword>
<dbReference type="PANTHER" id="PTHR43792:SF1">
    <property type="entry name" value="N-ACETYLTRANSFERASE DOMAIN-CONTAINING PROTEIN"/>
    <property type="match status" value="1"/>
</dbReference>
<evidence type="ECO:0000313" key="1">
    <source>
        <dbReference type="EMBL" id="TKS54396.1"/>
    </source>
</evidence>
<keyword evidence="1" id="KW-0808">Transferase</keyword>
<sequence length="183" mass="20572">MSLPDIRIETARLVLRLPQATDFDRFAELIGDKDAARWIGGHLPRAAAWRKFLQQPGAWMIQGFGMFSIIDRDSGQWLGQGGPWKPDGWPGNEIGYMLHRDAWGRGYATEALTAAIDWALDTLGWDDFVHCIAPENSASKKVASRLGSTFLGMATLPPPYQDSPCEVWGQTRTQWQDTRRQRG</sequence>
<accession>A0A4Z1R655</accession>
<dbReference type="AlphaFoldDB" id="A0A4Z1R655"/>
<dbReference type="Gene3D" id="3.40.630.30">
    <property type="match status" value="1"/>
</dbReference>
<dbReference type="Pfam" id="PF13302">
    <property type="entry name" value="Acetyltransf_3"/>
    <property type="match status" value="1"/>
</dbReference>
<dbReference type="RefSeq" id="WP_134673774.1">
    <property type="nucleotide sequence ID" value="NZ_CP039383.2"/>
</dbReference>
<dbReference type="OrthoDB" id="9801656at2"/>